<keyword evidence="3" id="KW-1185">Reference proteome</keyword>
<evidence type="ECO:0000313" key="2">
    <source>
        <dbReference type="EMBL" id="KAL0921816.1"/>
    </source>
</evidence>
<name>A0ABD0VGN9_DENTH</name>
<protein>
    <submittedName>
        <fullName evidence="2">Uncharacterized protein</fullName>
    </submittedName>
</protein>
<comment type="caution">
    <text evidence="2">The sequence shown here is derived from an EMBL/GenBank/DDBJ whole genome shotgun (WGS) entry which is preliminary data.</text>
</comment>
<evidence type="ECO:0000256" key="1">
    <source>
        <dbReference type="SAM" id="MobiDB-lite"/>
    </source>
</evidence>
<reference evidence="2 3" key="1">
    <citation type="journal article" date="2024" name="Plant Biotechnol. J.">
        <title>Dendrobium thyrsiflorum genome and its molecular insights into genes involved in important horticultural traits.</title>
        <authorList>
            <person name="Chen B."/>
            <person name="Wang J.Y."/>
            <person name="Zheng P.J."/>
            <person name="Li K.L."/>
            <person name="Liang Y.M."/>
            <person name="Chen X.F."/>
            <person name="Zhang C."/>
            <person name="Zhao X."/>
            <person name="He X."/>
            <person name="Zhang G.Q."/>
            <person name="Liu Z.J."/>
            <person name="Xu Q."/>
        </authorList>
    </citation>
    <scope>NUCLEOTIDE SEQUENCE [LARGE SCALE GENOMIC DNA]</scope>
    <source>
        <strain evidence="2">GZMU011</strain>
    </source>
</reference>
<organism evidence="2 3">
    <name type="scientific">Dendrobium thyrsiflorum</name>
    <name type="common">Pinecone-like raceme dendrobium</name>
    <name type="synonym">Orchid</name>
    <dbReference type="NCBI Taxonomy" id="117978"/>
    <lineage>
        <taxon>Eukaryota</taxon>
        <taxon>Viridiplantae</taxon>
        <taxon>Streptophyta</taxon>
        <taxon>Embryophyta</taxon>
        <taxon>Tracheophyta</taxon>
        <taxon>Spermatophyta</taxon>
        <taxon>Magnoliopsida</taxon>
        <taxon>Liliopsida</taxon>
        <taxon>Asparagales</taxon>
        <taxon>Orchidaceae</taxon>
        <taxon>Epidendroideae</taxon>
        <taxon>Malaxideae</taxon>
        <taxon>Dendrobiinae</taxon>
        <taxon>Dendrobium</taxon>
    </lineage>
</organism>
<sequence>MEEQMRLYIRLAMEDSGFHLHTSMDNNIYNLINVTRFPSFDTSARMRSSIFNLAPLDHLSFRLLVCSIATTFVSHRGREAYHTGGYDPVVPPVAPPPDRIGVTDALIRLSLLLRQSFVLKSGLCSPQVPRKRKGKQVPHGRGQIVVAMSIKMPAELLKYDQNHVTKRTTVGTPILTDGDPVGKVRESTTTVVTPHTDYGDPVGRAIESTPTVVTPHTNYGDPAGRVRKGKPTTVTPHTDYGDPVGKETESIPTVVAPHTNHGDPVGRVSPPNTGLLSSLSISPSRRDKTPLDTTINKRRGETRGKRDLIIHSGFHKAWCIGTLWDTDTVKQRGMPTRSRWYVKGVQLVHRRTVRVQWTTNTGRGRYRGRLLTRSLNSHPVPRVEGPFLNTTGSPVLSQTRQETHLVQESWLVRSDRTIDVLQQNLNCMLLLQLRFTLKTKRLMRALPGHYQLTNCHSVLCTNEPLNEQLL</sequence>
<dbReference type="EMBL" id="JANQDX010000007">
    <property type="protein sequence ID" value="KAL0921816.1"/>
    <property type="molecule type" value="Genomic_DNA"/>
</dbReference>
<feature type="region of interest" description="Disordered" evidence="1">
    <location>
        <begin position="211"/>
        <end position="246"/>
    </location>
</feature>
<gene>
    <name evidence="2" type="ORF">M5K25_008926</name>
</gene>
<dbReference type="Proteomes" id="UP001552299">
    <property type="component" value="Unassembled WGS sequence"/>
</dbReference>
<accession>A0ABD0VGN9</accession>
<proteinExistence type="predicted"/>
<dbReference type="AlphaFoldDB" id="A0ABD0VGN9"/>
<evidence type="ECO:0000313" key="3">
    <source>
        <dbReference type="Proteomes" id="UP001552299"/>
    </source>
</evidence>